<name>A0A2T7NBM3_POMCA</name>
<comment type="similarity">
    <text evidence="1">Belongs to the CFAP97 family.</text>
</comment>
<keyword evidence="4" id="KW-1185">Reference proteome</keyword>
<reference evidence="3 4" key="1">
    <citation type="submission" date="2018-04" db="EMBL/GenBank/DDBJ databases">
        <title>The genome of golden apple snail Pomacea canaliculata provides insight into stress tolerance and invasive adaptation.</title>
        <authorList>
            <person name="Liu C."/>
            <person name="Liu B."/>
            <person name="Ren Y."/>
            <person name="Zhang Y."/>
            <person name="Wang H."/>
            <person name="Li S."/>
            <person name="Jiang F."/>
            <person name="Yin L."/>
            <person name="Zhang G."/>
            <person name="Qian W."/>
            <person name="Fan W."/>
        </authorList>
    </citation>
    <scope>NUCLEOTIDE SEQUENCE [LARGE SCALE GENOMIC DNA]</scope>
    <source>
        <strain evidence="3">SZHN2017</strain>
        <tissue evidence="3">Muscle</tissue>
    </source>
</reference>
<feature type="compositionally biased region" description="Polar residues" evidence="2">
    <location>
        <begin position="232"/>
        <end position="272"/>
    </location>
</feature>
<feature type="region of interest" description="Disordered" evidence="2">
    <location>
        <begin position="147"/>
        <end position="298"/>
    </location>
</feature>
<evidence type="ECO:0000313" key="3">
    <source>
        <dbReference type="EMBL" id="PVD18561.1"/>
    </source>
</evidence>
<proteinExistence type="inferred from homology"/>
<feature type="compositionally biased region" description="Basic and acidic residues" evidence="2">
    <location>
        <begin position="197"/>
        <end position="211"/>
    </location>
</feature>
<gene>
    <name evidence="3" type="ORF">C0Q70_21111</name>
</gene>
<dbReference type="OrthoDB" id="2163395at2759"/>
<organism evidence="3 4">
    <name type="scientific">Pomacea canaliculata</name>
    <name type="common">Golden apple snail</name>
    <dbReference type="NCBI Taxonomy" id="400727"/>
    <lineage>
        <taxon>Eukaryota</taxon>
        <taxon>Metazoa</taxon>
        <taxon>Spiralia</taxon>
        <taxon>Lophotrochozoa</taxon>
        <taxon>Mollusca</taxon>
        <taxon>Gastropoda</taxon>
        <taxon>Caenogastropoda</taxon>
        <taxon>Architaenioglossa</taxon>
        <taxon>Ampullarioidea</taxon>
        <taxon>Ampullariidae</taxon>
        <taxon>Pomacea</taxon>
    </lineage>
</organism>
<evidence type="ECO:0000256" key="2">
    <source>
        <dbReference type="SAM" id="MobiDB-lite"/>
    </source>
</evidence>
<dbReference type="Proteomes" id="UP000245119">
    <property type="component" value="Linkage Group LG14"/>
</dbReference>
<dbReference type="Pfam" id="PF13879">
    <property type="entry name" value="Hmw_CFAP97"/>
    <property type="match status" value="1"/>
</dbReference>
<accession>A0A2T7NBM3</accession>
<dbReference type="PANTHER" id="PTHR33768">
    <property type="entry name" value="MIP11318P"/>
    <property type="match status" value="1"/>
</dbReference>
<dbReference type="EMBL" id="PZQS01000014">
    <property type="protein sequence ID" value="PVD18561.1"/>
    <property type="molecule type" value="Genomic_DNA"/>
</dbReference>
<sequence length="298" mass="34876">MSEGSEMVYDAKPMVDTKPPPTYMHLHLKLKKLQLEEERLAIIERDNRTLLEKMSYIMRTRGRIDNRNNYEYKSLNREKRQRELLRVIKENQSILQRINMRQPEYSAKKWEDDWVANQRFMDSISAYPQNWWLEKEDFLGCVNGKSNRPDIDILLQKPRQGRSARLERRHHDEGRQSAKSKEFKDDQQQGTPPPATTEDKGKVKPKKESEKKKKVAKRGQKEDSPQQKDASRSPTPQQKVATRSPTPQQKEATRSPTPQQKEATRSPTPQKVESSEQRNEAENSENAEIPVQQNESEA</sequence>
<evidence type="ECO:0000256" key="1">
    <source>
        <dbReference type="ARBA" id="ARBA00008315"/>
    </source>
</evidence>
<dbReference type="InterPro" id="IPR038792">
    <property type="entry name" value="CFAP97D1/2"/>
</dbReference>
<feature type="compositionally biased region" description="Basic and acidic residues" evidence="2">
    <location>
        <begin position="164"/>
        <end position="187"/>
    </location>
</feature>
<evidence type="ECO:0000313" key="4">
    <source>
        <dbReference type="Proteomes" id="UP000245119"/>
    </source>
</evidence>
<dbReference type="AlphaFoldDB" id="A0A2T7NBM3"/>
<dbReference type="InterPro" id="IPR029488">
    <property type="entry name" value="Hmw/CFAP97"/>
</dbReference>
<protein>
    <recommendedName>
        <fullName evidence="5">Cilia- and flagella-associated protein 97</fullName>
    </recommendedName>
</protein>
<evidence type="ECO:0008006" key="5">
    <source>
        <dbReference type="Google" id="ProtNLM"/>
    </source>
</evidence>
<comment type="caution">
    <text evidence="3">The sequence shown here is derived from an EMBL/GenBank/DDBJ whole genome shotgun (WGS) entry which is preliminary data.</text>
</comment>
<feature type="compositionally biased region" description="Basic and acidic residues" evidence="2">
    <location>
        <begin position="219"/>
        <end position="231"/>
    </location>
</feature>
<dbReference type="PANTHER" id="PTHR33768:SF3">
    <property type="entry name" value="MIP11318P"/>
    <property type="match status" value="1"/>
</dbReference>